<dbReference type="EMBL" id="DRGY01000077">
    <property type="protein sequence ID" value="HEA52592.1"/>
    <property type="molecule type" value="Genomic_DNA"/>
</dbReference>
<accession>A0A831W289</accession>
<dbReference type="AlphaFoldDB" id="A0A831W289"/>
<dbReference type="Proteomes" id="UP000885748">
    <property type="component" value="Unassembled WGS sequence"/>
</dbReference>
<evidence type="ECO:0000313" key="2">
    <source>
        <dbReference type="EMBL" id="HEA52592.1"/>
    </source>
</evidence>
<evidence type="ECO:0000256" key="1">
    <source>
        <dbReference type="SAM" id="Coils"/>
    </source>
</evidence>
<dbReference type="Pfam" id="PF07793">
    <property type="entry name" value="DUF1631"/>
    <property type="match status" value="2"/>
</dbReference>
<dbReference type="InterPro" id="IPR012434">
    <property type="entry name" value="DUF1631"/>
</dbReference>
<proteinExistence type="predicted"/>
<feature type="coiled-coil region" evidence="1">
    <location>
        <begin position="447"/>
        <end position="522"/>
    </location>
</feature>
<keyword evidence="1" id="KW-0175">Coiled coil</keyword>
<dbReference type="RefSeq" id="WP_304101611.1">
    <property type="nucleotide sequence ID" value="NZ_DRGY01000077.1"/>
</dbReference>
<reference evidence="2" key="1">
    <citation type="journal article" date="2020" name="mSystems">
        <title>Genome- and Community-Level Interaction Insights into Carbon Utilization and Element Cycling Functions of Hydrothermarchaeota in Hydrothermal Sediment.</title>
        <authorList>
            <person name="Zhou Z."/>
            <person name="Liu Y."/>
            <person name="Xu W."/>
            <person name="Pan J."/>
            <person name="Luo Z.H."/>
            <person name="Li M."/>
        </authorList>
    </citation>
    <scope>NUCLEOTIDE SEQUENCE [LARGE SCALE GENOMIC DNA]</scope>
    <source>
        <strain evidence="2">HyVt-357</strain>
    </source>
</reference>
<gene>
    <name evidence="2" type="ORF">ENI00_09770</name>
</gene>
<sequence length="608" mass="69182">MLHNRPKSQQVASRKAVAEKIDNVLAGIRVPDLPYPASNLAPETISDWQPLLFSCWTEQQNERVTHVLRSEHRNWSVRQINAAYVADRIMDVFLKTSGLNSQIAQRIARLRFYLAWRMNRDGNKAFSDTLLGWLDSLQEWRGWSDSGGRSSKALPEQLDALIVAVSAGFDAGKTDVVDAFCRQWQEDSVRRNAQVGKLRQRLLDTEQGAARQRRAEQTSRALIGRALQGRKLPQHVLNFIFDHWQKLLKQAVWESGVNGETCRHGNKLLEWLVWVGDPSLSDKDRDRLYHVGEQIGDRLADVWSRVFEHPLTPNALAGIGTVMMSRLRGETPELVDALPATGSFLWNPAWLGFEAPLRADFQPFEERWFVEGEGAEEQRRYFFALLEDSAEILWTNGAGVKLGLQPWQAFCEAQSTHSLRPLVAQRTFGEVLEETVDLLAVAVEKQRKQREQAAAAAKARADALRQERESIELLRREQEAARQATLERQRQEAESTRVANEKAELERLYEEATQLAQKQVNDINLGGWIVVEAQTQEVEASRLKLAVRTNASRKLIFVDRLGLNRREFQEHELVLGIVEKRVRVLGGAAEFDETLSRVVGRIRVGRNS</sequence>
<protein>
    <submittedName>
        <fullName evidence="2">DUF1631 family protein</fullName>
    </submittedName>
</protein>
<name>A0A831W289_9GAMM</name>
<organism evidence="2">
    <name type="scientific">Marinobacter antarcticus</name>
    <dbReference type="NCBI Taxonomy" id="564117"/>
    <lineage>
        <taxon>Bacteria</taxon>
        <taxon>Pseudomonadati</taxon>
        <taxon>Pseudomonadota</taxon>
        <taxon>Gammaproteobacteria</taxon>
        <taxon>Pseudomonadales</taxon>
        <taxon>Marinobacteraceae</taxon>
        <taxon>Marinobacter</taxon>
    </lineage>
</organism>
<comment type="caution">
    <text evidence="2">The sequence shown here is derived from an EMBL/GenBank/DDBJ whole genome shotgun (WGS) entry which is preliminary data.</text>
</comment>